<proteinExistence type="predicted"/>
<dbReference type="GO" id="GO:0006281">
    <property type="term" value="P:DNA repair"/>
    <property type="evidence" value="ECO:0007669"/>
    <property type="project" value="InterPro"/>
</dbReference>
<keyword evidence="2" id="KW-1185">Reference proteome</keyword>
<sequence>MKLEFLLPRSKTKPAQNLVINSNDRFHYQAEGRMVKKLRLIAKAEAGLNTKPVYSPDKPCKVLVTVYAPTRRRLDPPNLYPTVKAIIDGLTDANLWPDDNHEVIKMMSFQYGGLSGESGKFKIVLDIEETLNEKQS</sequence>
<dbReference type="SUPFAM" id="SSF103084">
    <property type="entry name" value="Holliday junction resolvase RusA"/>
    <property type="match status" value="1"/>
</dbReference>
<name>A0A286QMK5_9CAUD</name>
<dbReference type="GO" id="GO:0000287">
    <property type="term" value="F:magnesium ion binding"/>
    <property type="evidence" value="ECO:0007669"/>
    <property type="project" value="InterPro"/>
</dbReference>
<dbReference type="GO" id="GO:0006310">
    <property type="term" value="P:DNA recombination"/>
    <property type="evidence" value="ECO:0007669"/>
    <property type="project" value="InterPro"/>
</dbReference>
<evidence type="ECO:0000313" key="1">
    <source>
        <dbReference type="EMBL" id="ARU12993.1"/>
    </source>
</evidence>
<evidence type="ECO:0000313" key="2">
    <source>
        <dbReference type="Proteomes" id="UP000221146"/>
    </source>
</evidence>
<dbReference type="Gene3D" id="3.30.1330.70">
    <property type="entry name" value="Holliday junction resolvase RusA"/>
    <property type="match status" value="1"/>
</dbReference>
<accession>A0A286QMK5</accession>
<reference evidence="1 2" key="1">
    <citation type="journal article" date="2017" name="Front. Microbiol.">
        <title>Global Survey and Genome Exploration of Bacteriophages Infecting the Lactic Acid Bacterium Streptococcus thermophilus.</title>
        <authorList>
            <person name="McDonnell B."/>
            <person name="Mahony J."/>
            <person name="Hanemaaijer L."/>
            <person name="Neve H."/>
            <person name="Noben J.-P."/>
            <person name="Lugli G.A."/>
            <person name="Ventura M."/>
            <person name="Kouwen T.R."/>
            <person name="van Sinderen D."/>
        </authorList>
    </citation>
    <scope>NUCLEOTIDE SEQUENCE [LARGE SCALE GENOMIC DNA]</scope>
</reference>
<protein>
    <submittedName>
        <fullName evidence="1">Endodeoxyribonuclease RusA</fullName>
    </submittedName>
</protein>
<gene>
    <name evidence="1" type="ORF">P0091_35</name>
</gene>
<dbReference type="Proteomes" id="UP000221146">
    <property type="component" value="Segment"/>
</dbReference>
<organism evidence="1 2">
    <name type="scientific">Streptococcus phage P0091</name>
    <dbReference type="NCBI Taxonomy" id="1971410"/>
    <lineage>
        <taxon>Viruses</taxon>
        <taxon>Duplodnaviria</taxon>
        <taxon>Heunggongvirae</taxon>
        <taxon>Uroviricota</taxon>
        <taxon>Caudoviricetes</taxon>
        <taxon>Aliceevansviridae</taxon>
        <taxon>Moineauvirus</taxon>
        <taxon>Moineauvirus P0091</taxon>
    </lineage>
</organism>
<dbReference type="EMBL" id="KY705251">
    <property type="protein sequence ID" value="ARU12993.1"/>
    <property type="molecule type" value="Genomic_DNA"/>
</dbReference>
<dbReference type="InterPro" id="IPR036614">
    <property type="entry name" value="RusA-like_sf"/>
</dbReference>